<accession>A0A1Q3ET33</accession>
<comment type="function">
    <text evidence="1 9">Involved in pre-mRNA splicing.</text>
</comment>
<evidence type="ECO:0000256" key="8">
    <source>
        <dbReference type="ARBA" id="ARBA00023242"/>
    </source>
</evidence>
<evidence type="ECO:0000313" key="13">
    <source>
        <dbReference type="Proteomes" id="UP000188533"/>
    </source>
</evidence>
<dbReference type="GO" id="GO:0071013">
    <property type="term" value="C:catalytic step 2 spliceosome"/>
    <property type="evidence" value="ECO:0007669"/>
    <property type="project" value="TreeGrafter"/>
</dbReference>
<evidence type="ECO:0000256" key="3">
    <source>
        <dbReference type="ARBA" id="ARBA00010028"/>
    </source>
</evidence>
<keyword evidence="5 9" id="KW-0507">mRNA processing</keyword>
<evidence type="ECO:0000256" key="1">
    <source>
        <dbReference type="ARBA" id="ARBA00003777"/>
    </source>
</evidence>
<comment type="caution">
    <text evidence="12">The sequence shown here is derived from an EMBL/GenBank/DDBJ whole genome shotgun (WGS) entry which is preliminary data.</text>
</comment>
<feature type="region of interest" description="Disordered" evidence="11">
    <location>
        <begin position="1"/>
        <end position="53"/>
    </location>
</feature>
<protein>
    <recommendedName>
        <fullName evidence="4 9">Pre-mRNA-splicing factor SYF2</fullName>
    </recommendedName>
</protein>
<name>A0A1Q3ET33_LENED</name>
<organism evidence="12 13">
    <name type="scientific">Lentinula edodes</name>
    <name type="common">Shiitake mushroom</name>
    <name type="synonym">Lentinus edodes</name>
    <dbReference type="NCBI Taxonomy" id="5353"/>
    <lineage>
        <taxon>Eukaryota</taxon>
        <taxon>Fungi</taxon>
        <taxon>Dikarya</taxon>
        <taxon>Basidiomycota</taxon>
        <taxon>Agaricomycotina</taxon>
        <taxon>Agaricomycetes</taxon>
        <taxon>Agaricomycetidae</taxon>
        <taxon>Agaricales</taxon>
        <taxon>Marasmiineae</taxon>
        <taxon>Omphalotaceae</taxon>
        <taxon>Lentinula</taxon>
    </lineage>
</organism>
<evidence type="ECO:0000256" key="6">
    <source>
        <dbReference type="ARBA" id="ARBA00022728"/>
    </source>
</evidence>
<dbReference type="EMBL" id="BDGU01001689">
    <property type="protein sequence ID" value="GAW10370.1"/>
    <property type="molecule type" value="Genomic_DNA"/>
</dbReference>
<comment type="subcellular location">
    <subcellularLocation>
        <location evidence="2 9">Nucleus</location>
    </subcellularLocation>
</comment>
<dbReference type="AlphaFoldDB" id="A0A1Q3ET33"/>
<dbReference type="STRING" id="5353.A0A1Q3ET33"/>
<keyword evidence="8 9" id="KW-0539">Nucleus</keyword>
<dbReference type="GO" id="GO:0071014">
    <property type="term" value="C:post-mRNA release spliceosomal complex"/>
    <property type="evidence" value="ECO:0007669"/>
    <property type="project" value="TreeGrafter"/>
</dbReference>
<dbReference type="PANTHER" id="PTHR13264:SF5">
    <property type="entry name" value="PRE-MRNA-SPLICING FACTOR SYF2"/>
    <property type="match status" value="1"/>
</dbReference>
<comment type="similarity">
    <text evidence="3 9">Belongs to the SYF2 family.</text>
</comment>
<evidence type="ECO:0000256" key="4">
    <source>
        <dbReference type="ARBA" id="ARBA00014745"/>
    </source>
</evidence>
<dbReference type="GO" id="GO:0000398">
    <property type="term" value="P:mRNA splicing, via spliceosome"/>
    <property type="evidence" value="ECO:0007669"/>
    <property type="project" value="UniProtKB-UniRule"/>
</dbReference>
<comment type="subunit">
    <text evidence="9">May be part of a spliceosome complex.</text>
</comment>
<dbReference type="Proteomes" id="UP000188533">
    <property type="component" value="Unassembled WGS sequence"/>
</dbReference>
<dbReference type="GO" id="GO:0000974">
    <property type="term" value="C:Prp19 complex"/>
    <property type="evidence" value="ECO:0007669"/>
    <property type="project" value="TreeGrafter"/>
</dbReference>
<evidence type="ECO:0000256" key="11">
    <source>
        <dbReference type="SAM" id="MobiDB-lite"/>
    </source>
</evidence>
<keyword evidence="6 9" id="KW-0747">Spliceosome</keyword>
<reference evidence="12 13" key="2">
    <citation type="submission" date="2017-02" db="EMBL/GenBank/DDBJ databases">
        <title>A genome survey and senescence transcriptome analysis in Lentinula edodes.</title>
        <authorList>
            <person name="Sakamoto Y."/>
            <person name="Nakade K."/>
            <person name="Sato S."/>
            <person name="Yoshida Y."/>
            <person name="Miyazaki K."/>
            <person name="Natsume S."/>
            <person name="Konno N."/>
        </authorList>
    </citation>
    <scope>NUCLEOTIDE SEQUENCE [LARGE SCALE GENOMIC DNA]</scope>
    <source>
        <strain evidence="12 13">NBRC 111202</strain>
    </source>
</reference>
<keyword evidence="10" id="KW-0175">Coiled coil</keyword>
<sequence>MVSSTQFEEATTAIVEPTESPERDPTEDEDMESTESEAGSSKMTIEERKAKMDQLRKRLVASSRANRQSLIEESTKLKVTARDTARLERQRKLAETLREKADAEERGEDVNRAKNWEYTIEENDAWEKKLARKKRRADFEFHDDAHAARRRYKKDLDLIKPDLDAYNKQKEVAMGLAPGTLSNFNPKASPLSLQVSTSSLEQQLAADNLYRDANTLMYGDNKPSEDAIDRMVSKINKDIDKKGKFSRKRPNEDEGDITYINEHNRVFNKKIARYYDKYTTEIRASFERGTAL</sequence>
<evidence type="ECO:0000256" key="10">
    <source>
        <dbReference type="SAM" id="Coils"/>
    </source>
</evidence>
<evidence type="ECO:0000313" key="12">
    <source>
        <dbReference type="EMBL" id="GAW10370.1"/>
    </source>
</evidence>
<dbReference type="PANTHER" id="PTHR13264">
    <property type="entry name" value="GCIP-INTERACTING PROTEIN P29"/>
    <property type="match status" value="1"/>
</dbReference>
<evidence type="ECO:0000256" key="5">
    <source>
        <dbReference type="ARBA" id="ARBA00022664"/>
    </source>
</evidence>
<dbReference type="InterPro" id="IPR013260">
    <property type="entry name" value="mRNA_splic_SYF2"/>
</dbReference>
<proteinExistence type="inferred from homology"/>
<evidence type="ECO:0000256" key="9">
    <source>
        <dbReference type="RuleBase" id="RU367148"/>
    </source>
</evidence>
<gene>
    <name evidence="12" type="ORF">LENED_012628</name>
</gene>
<reference evidence="12 13" key="1">
    <citation type="submission" date="2016-08" db="EMBL/GenBank/DDBJ databases">
        <authorList>
            <consortium name="Lentinula edodes genome sequencing consortium"/>
            <person name="Sakamoto Y."/>
            <person name="Nakade K."/>
            <person name="Sato S."/>
            <person name="Yoshida Y."/>
            <person name="Miyazaki K."/>
            <person name="Natsume S."/>
            <person name="Konno N."/>
        </authorList>
    </citation>
    <scope>NUCLEOTIDE SEQUENCE [LARGE SCALE GENOMIC DNA]</scope>
    <source>
        <strain evidence="12 13">NBRC 111202</strain>
    </source>
</reference>
<dbReference type="Pfam" id="PF08231">
    <property type="entry name" value="SYF2"/>
    <property type="match status" value="1"/>
</dbReference>
<evidence type="ECO:0000256" key="7">
    <source>
        <dbReference type="ARBA" id="ARBA00023187"/>
    </source>
</evidence>
<keyword evidence="13" id="KW-1185">Reference proteome</keyword>
<feature type="compositionally biased region" description="Acidic residues" evidence="11">
    <location>
        <begin position="25"/>
        <end position="35"/>
    </location>
</feature>
<feature type="coiled-coil region" evidence="10">
    <location>
        <begin position="84"/>
        <end position="113"/>
    </location>
</feature>
<evidence type="ECO:0000256" key="2">
    <source>
        <dbReference type="ARBA" id="ARBA00004123"/>
    </source>
</evidence>
<keyword evidence="7 9" id="KW-0508">mRNA splicing</keyword>
<dbReference type="OrthoDB" id="199717at2759"/>
<feature type="compositionally biased region" description="Basic and acidic residues" evidence="11">
    <location>
        <begin position="44"/>
        <end position="53"/>
    </location>
</feature>